<dbReference type="GO" id="GO:0005524">
    <property type="term" value="F:ATP binding"/>
    <property type="evidence" value="ECO:0007669"/>
    <property type="project" value="UniProtKB-KW"/>
</dbReference>
<keyword evidence="12" id="KW-1185">Reference proteome</keyword>
<name>A0AAE1X2T6_9LAMI</name>
<feature type="domain" description="Disease resistance N-terminal" evidence="9">
    <location>
        <begin position="41"/>
        <end position="133"/>
    </location>
</feature>
<gene>
    <name evidence="11" type="ORF">Sango_0798800</name>
</gene>
<dbReference type="Gene3D" id="1.20.5.4130">
    <property type="match status" value="1"/>
</dbReference>
<dbReference type="EMBL" id="JACGWL010000004">
    <property type="protein sequence ID" value="KAK4404302.1"/>
    <property type="molecule type" value="Genomic_DNA"/>
</dbReference>
<dbReference type="Gene3D" id="1.10.10.10">
    <property type="entry name" value="Winged helix-like DNA-binding domain superfamily/Winged helix DNA-binding domain"/>
    <property type="match status" value="1"/>
</dbReference>
<evidence type="ECO:0000256" key="2">
    <source>
        <dbReference type="ARBA" id="ARBA00022614"/>
    </source>
</evidence>
<keyword evidence="3" id="KW-0677">Repeat</keyword>
<feature type="domain" description="NB-ARC" evidence="8">
    <location>
        <begin position="207"/>
        <end position="285"/>
    </location>
</feature>
<dbReference type="PRINTS" id="PR00364">
    <property type="entry name" value="DISEASERSIST"/>
</dbReference>
<comment type="caution">
    <text evidence="11">The sequence shown here is derived from an EMBL/GenBank/DDBJ whole genome shotgun (WGS) entry which is preliminary data.</text>
</comment>
<evidence type="ECO:0000259" key="8">
    <source>
        <dbReference type="Pfam" id="PF00931"/>
    </source>
</evidence>
<dbReference type="SUPFAM" id="SSF52058">
    <property type="entry name" value="L domain-like"/>
    <property type="match status" value="1"/>
</dbReference>
<evidence type="ECO:0000256" key="5">
    <source>
        <dbReference type="ARBA" id="ARBA00022821"/>
    </source>
</evidence>
<accession>A0AAE1X2T6</accession>
<reference evidence="11" key="2">
    <citation type="journal article" date="2024" name="Plant">
        <title>Genomic evolution and insights into agronomic trait innovations of Sesamum species.</title>
        <authorList>
            <person name="Miao H."/>
            <person name="Wang L."/>
            <person name="Qu L."/>
            <person name="Liu H."/>
            <person name="Sun Y."/>
            <person name="Le M."/>
            <person name="Wang Q."/>
            <person name="Wei S."/>
            <person name="Zheng Y."/>
            <person name="Lin W."/>
            <person name="Duan Y."/>
            <person name="Cao H."/>
            <person name="Xiong S."/>
            <person name="Wang X."/>
            <person name="Wei L."/>
            <person name="Li C."/>
            <person name="Ma Q."/>
            <person name="Ju M."/>
            <person name="Zhao R."/>
            <person name="Li G."/>
            <person name="Mu C."/>
            <person name="Tian Q."/>
            <person name="Mei H."/>
            <person name="Zhang T."/>
            <person name="Gao T."/>
            <person name="Zhang H."/>
        </authorList>
    </citation>
    <scope>NUCLEOTIDE SEQUENCE</scope>
    <source>
        <strain evidence="11">K16</strain>
    </source>
</reference>
<dbReference type="InterPro" id="IPR044974">
    <property type="entry name" value="Disease_R_plants"/>
</dbReference>
<dbReference type="Pfam" id="PF23559">
    <property type="entry name" value="WHD_DRP"/>
    <property type="match status" value="1"/>
</dbReference>
<evidence type="ECO:0000313" key="12">
    <source>
        <dbReference type="Proteomes" id="UP001289374"/>
    </source>
</evidence>
<dbReference type="InterPro" id="IPR058922">
    <property type="entry name" value="WHD_DRP"/>
</dbReference>
<reference evidence="11" key="1">
    <citation type="submission" date="2020-06" db="EMBL/GenBank/DDBJ databases">
        <authorList>
            <person name="Li T."/>
            <person name="Hu X."/>
            <person name="Zhang T."/>
            <person name="Song X."/>
            <person name="Zhang H."/>
            <person name="Dai N."/>
            <person name="Sheng W."/>
            <person name="Hou X."/>
            <person name="Wei L."/>
        </authorList>
    </citation>
    <scope>NUCLEOTIDE SEQUENCE</scope>
    <source>
        <strain evidence="11">K16</strain>
        <tissue evidence="11">Leaf</tissue>
    </source>
</reference>
<dbReference type="InterPro" id="IPR038005">
    <property type="entry name" value="RX-like_CC"/>
</dbReference>
<evidence type="ECO:0000259" key="9">
    <source>
        <dbReference type="Pfam" id="PF18052"/>
    </source>
</evidence>
<dbReference type="InterPro" id="IPR036388">
    <property type="entry name" value="WH-like_DNA-bd_sf"/>
</dbReference>
<dbReference type="Gene3D" id="3.40.50.300">
    <property type="entry name" value="P-loop containing nucleotide triphosphate hydrolases"/>
    <property type="match status" value="1"/>
</dbReference>
<evidence type="ECO:0000256" key="3">
    <source>
        <dbReference type="ARBA" id="ARBA00022737"/>
    </source>
</evidence>
<dbReference type="PANTHER" id="PTHR23155:SF1238">
    <property type="entry name" value="TOMV SUSCEPTIBLE PROTEIN TM-2"/>
    <property type="match status" value="1"/>
</dbReference>
<evidence type="ECO:0000313" key="11">
    <source>
        <dbReference type="EMBL" id="KAK4404302.1"/>
    </source>
</evidence>
<sequence>MSFPNDFMQCYSFLVVLNLQEEELVQKENQMAAAEAAATAVINKAVEIAGNLILETGSRLYHLQENISWIETQMRTLQSYLNDAESKRSMSHEAANLIINIRNLAHDVEDILDVYLPDIESHNTKGSFQFFKHASCILCFGVKANSFALEIEKIKRRASEIEESRRNCGITADSNANAEAATDAELWDRRKLFLRAPHESKIVGRQNILQKLKEEILSEDKGNRIISVVGPAGVGKTTVAKRVYQKTKNEFDVSATIYVSQEPRLEELLLDIAKQVELSEDKIKKDLCLLTNPGNGSRIIVTSRYKDVGRYIGGESSLISLDLLGEEEGKELFFDLIMATSKEALLPELRDIGEKIMERCGGLPLAIVLVVGLLRARERSSHAWKQVLKSMSQGVEKTCLEILALSYQDLPTELKPLFLYFGMFPADHEIFVSDLLSMWIMEKLIKIDGPRMQESIVEANIDKLISRNLIQVSTTRLDGRVRSVRIHDLLHSLCIQLAEDNNFFCTLNKLKTVSTAAIVRRITCNSNEHADENFGVPKKVRSLLCLGGSHEVLLNLLKRNASDLKFLRNLIIEIEGGKAIRLPNEIAKLSGLSYLKLTVYLASGIPSGISSMKNLLTLEVTSTTSHPIHIPGSILKMKQLQHLSLRNIKFDSSSSIFKSINIEGVEIALPNLKTLDFAKVYGYYITPNSFKNSSLRKLRILRLYWQTLKVLSKATQSLHNLEVLKLGPPFLGEMGSSPSRVDLSRYQYLAKLHLQWFPSSWQIQLPPNLMQITLEHTPNIGDFVKLLKRLSRLEIIKLKYCYGVGNLEFLGEHSLPQVQVLVLWDVDFDELIVDETGLPKLYKIIYKPVDNRPRIIPERFQKIMVVADER</sequence>
<dbReference type="AlphaFoldDB" id="A0AAE1X2T6"/>
<dbReference type="Proteomes" id="UP001289374">
    <property type="component" value="Unassembled WGS sequence"/>
</dbReference>
<dbReference type="InterPro" id="IPR042197">
    <property type="entry name" value="Apaf_helical"/>
</dbReference>
<dbReference type="Gene3D" id="1.10.8.430">
    <property type="entry name" value="Helical domain of apoptotic protease-activating factors"/>
    <property type="match status" value="1"/>
</dbReference>
<evidence type="ECO:0000256" key="6">
    <source>
        <dbReference type="ARBA" id="ARBA00022840"/>
    </source>
</evidence>
<dbReference type="PANTHER" id="PTHR23155">
    <property type="entry name" value="DISEASE RESISTANCE PROTEIN RP"/>
    <property type="match status" value="1"/>
</dbReference>
<dbReference type="FunFam" id="1.10.10.10:FF:000322">
    <property type="entry name" value="Probable disease resistance protein At1g63360"/>
    <property type="match status" value="1"/>
</dbReference>
<dbReference type="InterPro" id="IPR002182">
    <property type="entry name" value="NB-ARC"/>
</dbReference>
<dbReference type="Gene3D" id="3.80.10.10">
    <property type="entry name" value="Ribonuclease Inhibitor"/>
    <property type="match status" value="1"/>
</dbReference>
<keyword evidence="2" id="KW-0433">Leucine-rich repeat</keyword>
<dbReference type="InterPro" id="IPR041118">
    <property type="entry name" value="Rx_N"/>
</dbReference>
<keyword evidence="4" id="KW-0547">Nucleotide-binding</keyword>
<feature type="domain" description="Disease resistance protein winged helix" evidence="10">
    <location>
        <begin position="423"/>
        <end position="493"/>
    </location>
</feature>
<evidence type="ECO:0000259" key="10">
    <source>
        <dbReference type="Pfam" id="PF23559"/>
    </source>
</evidence>
<evidence type="ECO:0000256" key="4">
    <source>
        <dbReference type="ARBA" id="ARBA00022741"/>
    </source>
</evidence>
<evidence type="ECO:0000256" key="1">
    <source>
        <dbReference type="ARBA" id="ARBA00008894"/>
    </source>
</evidence>
<dbReference type="CDD" id="cd14798">
    <property type="entry name" value="RX-CC_like"/>
    <property type="match status" value="1"/>
</dbReference>
<evidence type="ECO:0000256" key="7">
    <source>
        <dbReference type="SAM" id="Coils"/>
    </source>
</evidence>
<dbReference type="InterPro" id="IPR027417">
    <property type="entry name" value="P-loop_NTPase"/>
</dbReference>
<keyword evidence="7" id="KW-0175">Coiled coil</keyword>
<keyword evidence="5" id="KW-0611">Plant defense</keyword>
<keyword evidence="6" id="KW-0067">ATP-binding</keyword>
<dbReference type="Pfam" id="PF18052">
    <property type="entry name" value="Rx_N"/>
    <property type="match status" value="1"/>
</dbReference>
<comment type="similarity">
    <text evidence="1">Belongs to the disease resistance NB-LRR family.</text>
</comment>
<dbReference type="InterPro" id="IPR032675">
    <property type="entry name" value="LRR_dom_sf"/>
</dbReference>
<organism evidence="11 12">
    <name type="scientific">Sesamum angolense</name>
    <dbReference type="NCBI Taxonomy" id="2727404"/>
    <lineage>
        <taxon>Eukaryota</taxon>
        <taxon>Viridiplantae</taxon>
        <taxon>Streptophyta</taxon>
        <taxon>Embryophyta</taxon>
        <taxon>Tracheophyta</taxon>
        <taxon>Spermatophyta</taxon>
        <taxon>Magnoliopsida</taxon>
        <taxon>eudicotyledons</taxon>
        <taxon>Gunneridae</taxon>
        <taxon>Pentapetalae</taxon>
        <taxon>asterids</taxon>
        <taxon>lamiids</taxon>
        <taxon>Lamiales</taxon>
        <taxon>Pedaliaceae</taxon>
        <taxon>Sesamum</taxon>
    </lineage>
</organism>
<dbReference type="Pfam" id="PF00931">
    <property type="entry name" value="NB-ARC"/>
    <property type="match status" value="1"/>
</dbReference>
<feature type="coiled-coil region" evidence="7">
    <location>
        <begin position="17"/>
        <end position="44"/>
    </location>
</feature>
<protein>
    <submittedName>
        <fullName evidence="11">ToMV resistance protein Tm-2</fullName>
    </submittedName>
</protein>
<dbReference type="GO" id="GO:0098542">
    <property type="term" value="P:defense response to other organism"/>
    <property type="evidence" value="ECO:0007669"/>
    <property type="project" value="TreeGrafter"/>
</dbReference>
<dbReference type="SUPFAM" id="SSF52540">
    <property type="entry name" value="P-loop containing nucleoside triphosphate hydrolases"/>
    <property type="match status" value="1"/>
</dbReference>
<proteinExistence type="inferred from homology"/>
<dbReference type="GO" id="GO:0043531">
    <property type="term" value="F:ADP binding"/>
    <property type="evidence" value="ECO:0007669"/>
    <property type="project" value="InterPro"/>
</dbReference>